<dbReference type="InterPro" id="IPR001254">
    <property type="entry name" value="Trypsin_dom"/>
</dbReference>
<protein>
    <recommendedName>
        <fullName evidence="10">trypsin</fullName>
        <ecNumber evidence="10">3.4.21.4</ecNumber>
    </recommendedName>
</protein>
<dbReference type="EMBL" id="CH479181">
    <property type="protein sequence ID" value="EDW31923.1"/>
    <property type="molecule type" value="Genomic_DNA"/>
</dbReference>
<dbReference type="HOGENOM" id="CLU_006842_7_2_1"/>
<dbReference type="Pfam" id="PF00089">
    <property type="entry name" value="Trypsin"/>
    <property type="match status" value="1"/>
</dbReference>
<comment type="catalytic activity">
    <reaction evidence="9">
        <text>Preferential cleavage: Arg-|-Xaa, Lys-|-Xaa.</text>
        <dbReference type="EC" id="3.4.21.4"/>
    </reaction>
</comment>
<accession>B4GAH1</accession>
<dbReference type="OrthoDB" id="10059102at2759"/>
<evidence type="ECO:0000313" key="13">
    <source>
        <dbReference type="Proteomes" id="UP000008744"/>
    </source>
</evidence>
<keyword evidence="7" id="KW-0865">Zymogen</keyword>
<dbReference type="GO" id="GO:0005576">
    <property type="term" value="C:extracellular region"/>
    <property type="evidence" value="ECO:0007669"/>
    <property type="project" value="UniProtKB-SubCell"/>
</dbReference>
<keyword evidence="6" id="KW-0720">Serine protease</keyword>
<dbReference type="STRING" id="7234.B4GAH1"/>
<dbReference type="PANTHER" id="PTHR24276:SF91">
    <property type="entry name" value="AT26814P-RELATED"/>
    <property type="match status" value="1"/>
</dbReference>
<dbReference type="SMR" id="B4GAH1"/>
<evidence type="ECO:0000256" key="5">
    <source>
        <dbReference type="ARBA" id="ARBA00022801"/>
    </source>
</evidence>
<dbReference type="EC" id="3.4.21.4" evidence="10"/>
<keyword evidence="8" id="KW-1015">Disulfide bond</keyword>
<dbReference type="InterPro" id="IPR009003">
    <property type="entry name" value="Peptidase_S1_PA"/>
</dbReference>
<evidence type="ECO:0000256" key="10">
    <source>
        <dbReference type="ARBA" id="ARBA00038868"/>
    </source>
</evidence>
<dbReference type="AlphaFoldDB" id="B4GAH1"/>
<proteinExistence type="inferred from homology"/>
<dbReference type="Proteomes" id="UP000008744">
    <property type="component" value="Unassembled WGS sequence"/>
</dbReference>
<dbReference type="GO" id="GO:0006508">
    <property type="term" value="P:proteolysis"/>
    <property type="evidence" value="ECO:0007669"/>
    <property type="project" value="UniProtKB-KW"/>
</dbReference>
<dbReference type="KEGG" id="dpe:6590120"/>
<dbReference type="PRINTS" id="PR00722">
    <property type="entry name" value="CHYMOTRYPSIN"/>
</dbReference>
<dbReference type="GO" id="GO:0004252">
    <property type="term" value="F:serine-type endopeptidase activity"/>
    <property type="evidence" value="ECO:0007669"/>
    <property type="project" value="UniProtKB-EC"/>
</dbReference>
<keyword evidence="5" id="KW-0378">Hydrolase</keyword>
<keyword evidence="4" id="KW-0732">Signal</keyword>
<dbReference type="OMA" id="GMMCAGK"/>
<dbReference type="Gene3D" id="2.40.10.10">
    <property type="entry name" value="Trypsin-like serine proteases"/>
    <property type="match status" value="1"/>
</dbReference>
<evidence type="ECO:0000256" key="1">
    <source>
        <dbReference type="ARBA" id="ARBA00004239"/>
    </source>
</evidence>
<evidence type="ECO:0000313" key="12">
    <source>
        <dbReference type="EMBL" id="EDW31923.1"/>
    </source>
</evidence>
<reference evidence="12 13" key="1">
    <citation type="journal article" date="2007" name="Nature">
        <title>Evolution of genes and genomes on the Drosophila phylogeny.</title>
        <authorList>
            <consortium name="Drosophila 12 Genomes Consortium"/>
            <person name="Clark A.G."/>
            <person name="Eisen M.B."/>
            <person name="Smith D.R."/>
            <person name="Bergman C.M."/>
            <person name="Oliver B."/>
            <person name="Markow T.A."/>
            <person name="Kaufman T.C."/>
            <person name="Kellis M."/>
            <person name="Gelbart W."/>
            <person name="Iyer V.N."/>
            <person name="Pollard D.A."/>
            <person name="Sackton T.B."/>
            <person name="Larracuente A.M."/>
            <person name="Singh N.D."/>
            <person name="Abad J.P."/>
            <person name="Abt D.N."/>
            <person name="Adryan B."/>
            <person name="Aguade M."/>
            <person name="Akashi H."/>
            <person name="Anderson W.W."/>
            <person name="Aquadro C.F."/>
            <person name="Ardell D.H."/>
            <person name="Arguello R."/>
            <person name="Artieri C.G."/>
            <person name="Barbash D.A."/>
            <person name="Barker D."/>
            <person name="Barsanti P."/>
            <person name="Batterham P."/>
            <person name="Batzoglou S."/>
            <person name="Begun D."/>
            <person name="Bhutkar A."/>
            <person name="Blanco E."/>
            <person name="Bosak S.A."/>
            <person name="Bradley R.K."/>
            <person name="Brand A.D."/>
            <person name="Brent M.R."/>
            <person name="Brooks A.N."/>
            <person name="Brown R.H."/>
            <person name="Butlin R.K."/>
            <person name="Caggese C."/>
            <person name="Calvi B.R."/>
            <person name="Bernardo de Carvalho A."/>
            <person name="Caspi A."/>
            <person name="Castrezana S."/>
            <person name="Celniker S.E."/>
            <person name="Chang J.L."/>
            <person name="Chapple C."/>
            <person name="Chatterji S."/>
            <person name="Chinwalla A."/>
            <person name="Civetta A."/>
            <person name="Clifton S.W."/>
            <person name="Comeron J.M."/>
            <person name="Costello J.C."/>
            <person name="Coyne J.A."/>
            <person name="Daub J."/>
            <person name="David R.G."/>
            <person name="Delcher A.L."/>
            <person name="Delehaunty K."/>
            <person name="Do C.B."/>
            <person name="Ebling H."/>
            <person name="Edwards K."/>
            <person name="Eickbush T."/>
            <person name="Evans J.D."/>
            <person name="Filipski A."/>
            <person name="Findeiss S."/>
            <person name="Freyhult E."/>
            <person name="Fulton L."/>
            <person name="Fulton R."/>
            <person name="Garcia A.C."/>
            <person name="Gardiner A."/>
            <person name="Garfield D.A."/>
            <person name="Garvin B.E."/>
            <person name="Gibson G."/>
            <person name="Gilbert D."/>
            <person name="Gnerre S."/>
            <person name="Godfrey J."/>
            <person name="Good R."/>
            <person name="Gotea V."/>
            <person name="Gravely B."/>
            <person name="Greenberg A.J."/>
            <person name="Griffiths-Jones S."/>
            <person name="Gross S."/>
            <person name="Guigo R."/>
            <person name="Gustafson E.A."/>
            <person name="Haerty W."/>
            <person name="Hahn M.W."/>
            <person name="Halligan D.L."/>
            <person name="Halpern A.L."/>
            <person name="Halter G.M."/>
            <person name="Han M.V."/>
            <person name="Heger A."/>
            <person name="Hillier L."/>
            <person name="Hinrichs A.S."/>
            <person name="Holmes I."/>
            <person name="Hoskins R.A."/>
            <person name="Hubisz M.J."/>
            <person name="Hultmark D."/>
            <person name="Huntley M.A."/>
            <person name="Jaffe D.B."/>
            <person name="Jagadeeshan S."/>
            <person name="Jeck W.R."/>
            <person name="Johnson J."/>
            <person name="Jones C.D."/>
            <person name="Jordan W.C."/>
            <person name="Karpen G.H."/>
            <person name="Kataoka E."/>
            <person name="Keightley P.D."/>
            <person name="Kheradpour P."/>
            <person name="Kirkness E.F."/>
            <person name="Koerich L.B."/>
            <person name="Kristiansen K."/>
            <person name="Kudrna D."/>
            <person name="Kulathinal R.J."/>
            <person name="Kumar S."/>
            <person name="Kwok R."/>
            <person name="Lander E."/>
            <person name="Langley C.H."/>
            <person name="Lapoint R."/>
            <person name="Lazzaro B.P."/>
            <person name="Lee S.J."/>
            <person name="Levesque L."/>
            <person name="Li R."/>
            <person name="Lin C.F."/>
            <person name="Lin M.F."/>
            <person name="Lindblad-Toh K."/>
            <person name="Llopart A."/>
            <person name="Long M."/>
            <person name="Low L."/>
            <person name="Lozovsky E."/>
            <person name="Lu J."/>
            <person name="Luo M."/>
            <person name="Machado C.A."/>
            <person name="Makalowski W."/>
            <person name="Marzo M."/>
            <person name="Matsuda M."/>
            <person name="Matzkin L."/>
            <person name="McAllister B."/>
            <person name="McBride C.S."/>
            <person name="McKernan B."/>
            <person name="McKernan K."/>
            <person name="Mendez-Lago M."/>
            <person name="Minx P."/>
            <person name="Mollenhauer M.U."/>
            <person name="Montooth K."/>
            <person name="Mount S.M."/>
            <person name="Mu X."/>
            <person name="Myers E."/>
            <person name="Negre B."/>
            <person name="Newfeld S."/>
            <person name="Nielsen R."/>
            <person name="Noor M.A."/>
            <person name="O'Grady P."/>
            <person name="Pachter L."/>
            <person name="Papaceit M."/>
            <person name="Parisi M.J."/>
            <person name="Parisi M."/>
            <person name="Parts L."/>
            <person name="Pedersen J.S."/>
            <person name="Pesole G."/>
            <person name="Phillippy A.M."/>
            <person name="Ponting C.P."/>
            <person name="Pop M."/>
            <person name="Porcelli D."/>
            <person name="Powell J.R."/>
            <person name="Prohaska S."/>
            <person name="Pruitt K."/>
            <person name="Puig M."/>
            <person name="Quesneville H."/>
            <person name="Ram K.R."/>
            <person name="Rand D."/>
            <person name="Rasmussen M.D."/>
            <person name="Reed L.K."/>
            <person name="Reenan R."/>
            <person name="Reily A."/>
            <person name="Remington K.A."/>
            <person name="Rieger T.T."/>
            <person name="Ritchie M.G."/>
            <person name="Robin C."/>
            <person name="Rogers Y.H."/>
            <person name="Rohde C."/>
            <person name="Rozas J."/>
            <person name="Rubenfield M.J."/>
            <person name="Ruiz A."/>
            <person name="Russo S."/>
            <person name="Salzberg S.L."/>
            <person name="Sanchez-Gracia A."/>
            <person name="Saranga D.J."/>
            <person name="Sato H."/>
            <person name="Schaeffer S.W."/>
            <person name="Schatz M.C."/>
            <person name="Schlenke T."/>
            <person name="Schwartz R."/>
            <person name="Segarra C."/>
            <person name="Singh R.S."/>
            <person name="Sirot L."/>
            <person name="Sirota M."/>
            <person name="Sisneros N.B."/>
            <person name="Smith C.D."/>
            <person name="Smith T.F."/>
            <person name="Spieth J."/>
            <person name="Stage D.E."/>
            <person name="Stark A."/>
            <person name="Stephan W."/>
            <person name="Strausberg R.L."/>
            <person name="Strempel S."/>
            <person name="Sturgill D."/>
            <person name="Sutton G."/>
            <person name="Sutton G.G."/>
            <person name="Tao W."/>
            <person name="Teichmann S."/>
            <person name="Tobari Y.N."/>
            <person name="Tomimura Y."/>
            <person name="Tsolas J.M."/>
            <person name="Valente V.L."/>
            <person name="Venter E."/>
            <person name="Venter J.C."/>
            <person name="Vicario S."/>
            <person name="Vieira F.G."/>
            <person name="Vilella A.J."/>
            <person name="Villasante A."/>
            <person name="Walenz B."/>
            <person name="Wang J."/>
            <person name="Wasserman M."/>
            <person name="Watts T."/>
            <person name="Wilson D."/>
            <person name="Wilson R.K."/>
            <person name="Wing R.A."/>
            <person name="Wolfner M.F."/>
            <person name="Wong A."/>
            <person name="Wong G.K."/>
            <person name="Wu C.I."/>
            <person name="Wu G."/>
            <person name="Yamamoto D."/>
            <person name="Yang H.P."/>
            <person name="Yang S.P."/>
            <person name="Yorke J.A."/>
            <person name="Yoshida K."/>
            <person name="Zdobnov E."/>
            <person name="Zhang P."/>
            <person name="Zhang Y."/>
            <person name="Zimin A.V."/>
            <person name="Baldwin J."/>
            <person name="Abdouelleil A."/>
            <person name="Abdulkadir J."/>
            <person name="Abebe A."/>
            <person name="Abera B."/>
            <person name="Abreu J."/>
            <person name="Acer S.C."/>
            <person name="Aftuck L."/>
            <person name="Alexander A."/>
            <person name="An P."/>
            <person name="Anderson E."/>
            <person name="Anderson S."/>
            <person name="Arachi H."/>
            <person name="Azer M."/>
            <person name="Bachantsang P."/>
            <person name="Barry A."/>
            <person name="Bayul T."/>
            <person name="Berlin A."/>
            <person name="Bessette D."/>
            <person name="Bloom T."/>
            <person name="Blye J."/>
            <person name="Boguslavskiy L."/>
            <person name="Bonnet C."/>
            <person name="Boukhgalter B."/>
            <person name="Bourzgui I."/>
            <person name="Brown A."/>
            <person name="Cahill P."/>
            <person name="Channer S."/>
            <person name="Cheshatsang Y."/>
            <person name="Chuda L."/>
            <person name="Citroen M."/>
            <person name="Collymore A."/>
            <person name="Cooke P."/>
            <person name="Costello M."/>
            <person name="D'Aco K."/>
            <person name="Daza R."/>
            <person name="De Haan G."/>
            <person name="DeGray S."/>
            <person name="DeMaso C."/>
            <person name="Dhargay N."/>
            <person name="Dooley K."/>
            <person name="Dooley E."/>
            <person name="Doricent M."/>
            <person name="Dorje P."/>
            <person name="Dorjee K."/>
            <person name="Dupes A."/>
            <person name="Elong R."/>
            <person name="Falk J."/>
            <person name="Farina A."/>
            <person name="Faro S."/>
            <person name="Ferguson D."/>
            <person name="Fisher S."/>
            <person name="Foley C.D."/>
            <person name="Franke A."/>
            <person name="Friedrich D."/>
            <person name="Gadbois L."/>
            <person name="Gearin G."/>
            <person name="Gearin C.R."/>
            <person name="Giannoukos G."/>
            <person name="Goode T."/>
            <person name="Graham J."/>
            <person name="Grandbois E."/>
            <person name="Grewal S."/>
            <person name="Gyaltsen K."/>
            <person name="Hafez N."/>
            <person name="Hagos B."/>
            <person name="Hall J."/>
            <person name="Henson C."/>
            <person name="Hollinger A."/>
            <person name="Honan T."/>
            <person name="Huard M.D."/>
            <person name="Hughes L."/>
            <person name="Hurhula B."/>
            <person name="Husby M.E."/>
            <person name="Kamat A."/>
            <person name="Kanga B."/>
            <person name="Kashin S."/>
            <person name="Khazanovich D."/>
            <person name="Kisner P."/>
            <person name="Lance K."/>
            <person name="Lara M."/>
            <person name="Lee W."/>
            <person name="Lennon N."/>
            <person name="Letendre F."/>
            <person name="LeVine R."/>
            <person name="Lipovsky A."/>
            <person name="Liu X."/>
            <person name="Liu J."/>
            <person name="Liu S."/>
            <person name="Lokyitsang T."/>
            <person name="Lokyitsang Y."/>
            <person name="Lubonja R."/>
            <person name="Lui A."/>
            <person name="MacDonald P."/>
            <person name="Magnisalis V."/>
            <person name="Maru K."/>
            <person name="Matthews C."/>
            <person name="McCusker W."/>
            <person name="McDonough S."/>
            <person name="Mehta T."/>
            <person name="Meldrim J."/>
            <person name="Meneus L."/>
            <person name="Mihai O."/>
            <person name="Mihalev A."/>
            <person name="Mihova T."/>
            <person name="Mittelman R."/>
            <person name="Mlenga V."/>
            <person name="Montmayeur A."/>
            <person name="Mulrain L."/>
            <person name="Navidi A."/>
            <person name="Naylor J."/>
            <person name="Negash T."/>
            <person name="Nguyen T."/>
            <person name="Nguyen N."/>
            <person name="Nicol R."/>
            <person name="Norbu C."/>
            <person name="Norbu N."/>
            <person name="Novod N."/>
            <person name="O'Neill B."/>
            <person name="Osman S."/>
            <person name="Markiewicz E."/>
            <person name="Oyono O.L."/>
            <person name="Patti C."/>
            <person name="Phunkhang P."/>
            <person name="Pierre F."/>
            <person name="Priest M."/>
            <person name="Raghuraman S."/>
            <person name="Rege F."/>
            <person name="Reyes R."/>
            <person name="Rise C."/>
            <person name="Rogov P."/>
            <person name="Ross K."/>
            <person name="Ryan E."/>
            <person name="Settipalli S."/>
            <person name="Shea T."/>
            <person name="Sherpa N."/>
            <person name="Shi L."/>
            <person name="Shih D."/>
            <person name="Sparrow T."/>
            <person name="Spaulding J."/>
            <person name="Stalker J."/>
            <person name="Stange-Thomann N."/>
            <person name="Stavropoulos S."/>
            <person name="Stone C."/>
            <person name="Strader C."/>
            <person name="Tesfaye S."/>
            <person name="Thomson T."/>
            <person name="Thoulutsang Y."/>
            <person name="Thoulutsang D."/>
            <person name="Topham K."/>
            <person name="Topping I."/>
            <person name="Tsamla T."/>
            <person name="Vassiliev H."/>
            <person name="Vo A."/>
            <person name="Wangchuk T."/>
            <person name="Wangdi T."/>
            <person name="Weiand M."/>
            <person name="Wilkinson J."/>
            <person name="Wilson A."/>
            <person name="Yadav S."/>
            <person name="Young G."/>
            <person name="Yu Q."/>
            <person name="Zembek L."/>
            <person name="Zhong D."/>
            <person name="Zimmer A."/>
            <person name="Zwirko Z."/>
            <person name="Jaffe D.B."/>
            <person name="Alvarez P."/>
            <person name="Brockman W."/>
            <person name="Butler J."/>
            <person name="Chin C."/>
            <person name="Gnerre S."/>
            <person name="Grabherr M."/>
            <person name="Kleber M."/>
            <person name="Mauceli E."/>
            <person name="MacCallum I."/>
        </authorList>
    </citation>
    <scope>NUCLEOTIDE SEQUENCE [LARGE SCALE GENOMIC DNA]</scope>
    <source>
        <strain evidence="13">MSH-3 / Tucson 14011-0111.49</strain>
    </source>
</reference>
<dbReference type="SUPFAM" id="SSF50494">
    <property type="entry name" value="Trypsin-like serine proteases"/>
    <property type="match status" value="1"/>
</dbReference>
<evidence type="ECO:0000256" key="9">
    <source>
        <dbReference type="ARBA" id="ARBA00036320"/>
    </source>
</evidence>
<keyword evidence="13" id="KW-1185">Reference proteome</keyword>
<evidence type="ECO:0000256" key="2">
    <source>
        <dbReference type="ARBA" id="ARBA00007664"/>
    </source>
</evidence>
<name>B4GAH1_DROPE</name>
<dbReference type="PROSITE" id="PS50240">
    <property type="entry name" value="TRYPSIN_DOM"/>
    <property type="match status" value="1"/>
</dbReference>
<evidence type="ECO:0000256" key="4">
    <source>
        <dbReference type="ARBA" id="ARBA00022729"/>
    </source>
</evidence>
<comment type="subcellular location">
    <subcellularLocation>
        <location evidence="1">Secreted</location>
        <location evidence="1">Extracellular space</location>
    </subcellularLocation>
</comment>
<dbReference type="PhylomeDB" id="B4GAH1"/>
<feature type="domain" description="Peptidase S1" evidence="11">
    <location>
        <begin position="33"/>
        <end position="255"/>
    </location>
</feature>
<dbReference type="CDD" id="cd00190">
    <property type="entry name" value="Tryp_SPc"/>
    <property type="match status" value="1"/>
</dbReference>
<evidence type="ECO:0000256" key="8">
    <source>
        <dbReference type="ARBA" id="ARBA00023157"/>
    </source>
</evidence>
<evidence type="ECO:0000256" key="7">
    <source>
        <dbReference type="ARBA" id="ARBA00023145"/>
    </source>
</evidence>
<dbReference type="InterPro" id="IPR001314">
    <property type="entry name" value="Peptidase_S1A"/>
</dbReference>
<comment type="similarity">
    <text evidence="2">Belongs to the peptidase S1 family.</text>
</comment>
<organism evidence="13">
    <name type="scientific">Drosophila persimilis</name>
    <name type="common">Fruit fly</name>
    <dbReference type="NCBI Taxonomy" id="7234"/>
    <lineage>
        <taxon>Eukaryota</taxon>
        <taxon>Metazoa</taxon>
        <taxon>Ecdysozoa</taxon>
        <taxon>Arthropoda</taxon>
        <taxon>Hexapoda</taxon>
        <taxon>Insecta</taxon>
        <taxon>Pterygota</taxon>
        <taxon>Neoptera</taxon>
        <taxon>Endopterygota</taxon>
        <taxon>Diptera</taxon>
        <taxon>Brachycera</taxon>
        <taxon>Muscomorpha</taxon>
        <taxon>Ephydroidea</taxon>
        <taxon>Drosophilidae</taxon>
        <taxon>Drosophila</taxon>
        <taxon>Sophophora</taxon>
    </lineage>
</organism>
<dbReference type="InterPro" id="IPR043504">
    <property type="entry name" value="Peptidase_S1_PA_chymotrypsin"/>
</dbReference>
<evidence type="ECO:0000259" key="11">
    <source>
        <dbReference type="PROSITE" id="PS50240"/>
    </source>
</evidence>
<dbReference type="InterPro" id="IPR050430">
    <property type="entry name" value="Peptidase_S1"/>
</dbReference>
<sequence length="277" mass="30575">MWLVESVWGESKSRVKRLSLPDFNNDTLTLAKYVVSIRSRTPEKYFGDNHICGGGLLTPDWVLTSAHCVMDESKTMFRTRVLLVAAGSPNRLKFVTGKTVCTPVEALYVPMNFTMLNTDNMAMVRLKYSMPTGNPRIGFLALPSDPPKFGSNYIVLGWGRIYKGGPLASNILQIDVLLKDQAYCEEKLKSFKYGMMCSKNDGNDSSPCSGDLGGPLIKDNIMVGIVTYPMGCGSSIPSVYTDVQSNIDWIRDTMSTCSTITMNIISIFIFILPLSVA</sequence>
<dbReference type="eggNOG" id="KOG3627">
    <property type="taxonomic scope" value="Eukaryota"/>
</dbReference>
<evidence type="ECO:0000256" key="6">
    <source>
        <dbReference type="ARBA" id="ARBA00022825"/>
    </source>
</evidence>
<dbReference type="SMART" id="SM00020">
    <property type="entry name" value="Tryp_SPc"/>
    <property type="match status" value="1"/>
</dbReference>
<keyword evidence="3" id="KW-0645">Protease</keyword>
<gene>
    <name evidence="12" type="primary">Dper\GL11375</name>
    <name evidence="12" type="ORF">Dper_GL11375</name>
</gene>
<evidence type="ECO:0000256" key="3">
    <source>
        <dbReference type="ARBA" id="ARBA00022670"/>
    </source>
</evidence>
<dbReference type="PANTHER" id="PTHR24276">
    <property type="entry name" value="POLYSERASE-RELATED"/>
    <property type="match status" value="1"/>
</dbReference>